<dbReference type="InterPro" id="IPR040372">
    <property type="entry name" value="YaeB-like"/>
</dbReference>
<dbReference type="AlphaFoldDB" id="A0A429G1L5"/>
<dbReference type="InterPro" id="IPR023370">
    <property type="entry name" value="TrmO-like_N"/>
</dbReference>
<dbReference type="Proteomes" id="UP000278149">
    <property type="component" value="Unassembled WGS sequence"/>
</dbReference>
<feature type="domain" description="TsaA-like" evidence="3">
    <location>
        <begin position="4"/>
        <end position="140"/>
    </location>
</feature>
<evidence type="ECO:0000313" key="4">
    <source>
        <dbReference type="EMBL" id="RSN67704.1"/>
    </source>
</evidence>
<dbReference type="OMA" id="DLYDGTP"/>
<dbReference type="InterPro" id="IPR036414">
    <property type="entry name" value="YaeB_N_sf"/>
</dbReference>
<evidence type="ECO:0000313" key="5">
    <source>
        <dbReference type="Proteomes" id="UP000278149"/>
    </source>
</evidence>
<dbReference type="InterPro" id="IPR036413">
    <property type="entry name" value="YaeB-like_sf"/>
</dbReference>
<dbReference type="PANTHER" id="PTHR12818:SF0">
    <property type="entry name" value="TRNA (ADENINE(37)-N6)-METHYLTRANSFERASE"/>
    <property type="match status" value="1"/>
</dbReference>
<dbReference type="SUPFAM" id="SSF118196">
    <property type="entry name" value="YaeB-like"/>
    <property type="match status" value="1"/>
</dbReference>
<name>A0A429G1L5_9CREN</name>
<dbReference type="GeneID" id="6093651"/>
<dbReference type="RefSeq" id="WP_012309017.1">
    <property type="nucleotide sequence ID" value="NZ_RCOR01000042.1"/>
</dbReference>
<evidence type="ECO:0000259" key="3">
    <source>
        <dbReference type="PROSITE" id="PS51668"/>
    </source>
</evidence>
<comment type="similarity">
    <text evidence="2">Belongs to the tRNA methyltransferase O family.</text>
</comment>
<evidence type="ECO:0000256" key="2">
    <source>
        <dbReference type="ARBA" id="ARBA00033753"/>
    </source>
</evidence>
<protein>
    <submittedName>
        <fullName evidence="4">tRNA (N6-threonylcarbamoyladenosine(37)-N6)-methyltransferase TrmO</fullName>
    </submittedName>
</protein>
<dbReference type="Gene3D" id="2.40.30.70">
    <property type="entry name" value="YaeB-like"/>
    <property type="match status" value="1"/>
</dbReference>
<dbReference type="PANTHER" id="PTHR12818">
    <property type="entry name" value="TRNA (ADENINE(37)-N6)-METHYLTRANSFERASE"/>
    <property type="match status" value="1"/>
</dbReference>
<proteinExistence type="inferred from homology"/>
<comment type="caution">
    <text evidence="4">The sequence shown here is derived from an EMBL/GenBank/DDBJ whole genome shotgun (WGS) entry which is preliminary data.</text>
</comment>
<dbReference type="GO" id="GO:0032259">
    <property type="term" value="P:methylation"/>
    <property type="evidence" value="ECO:0007669"/>
    <property type="project" value="UniProtKB-KW"/>
</dbReference>
<accession>A0A429G1L5</accession>
<keyword evidence="1" id="KW-0949">S-adenosyl-L-methionine</keyword>
<dbReference type="GO" id="GO:0008168">
    <property type="term" value="F:methyltransferase activity"/>
    <property type="evidence" value="ECO:0007669"/>
    <property type="project" value="UniProtKB-KW"/>
</dbReference>
<keyword evidence="4" id="KW-0489">Methyltransferase</keyword>
<dbReference type="Pfam" id="PF01980">
    <property type="entry name" value="TrmO_N"/>
    <property type="match status" value="1"/>
</dbReference>
<reference evidence="4 5" key="1">
    <citation type="submission" date="2018-10" db="EMBL/GenBank/DDBJ databases">
        <title>Co-occurring genomic capacity for anaerobic methane metabolism and dissimilatory sulfite reduction discovered in the Korarchaeota.</title>
        <authorList>
            <person name="Mckay L.J."/>
            <person name="Dlakic M."/>
            <person name="Fields M.W."/>
            <person name="Delmont T.O."/>
            <person name="Eren A.M."/>
            <person name="Jay Z.J."/>
            <person name="Klingelsmith K.B."/>
            <person name="Rusch D.B."/>
            <person name="Inskeep W.P."/>
        </authorList>
    </citation>
    <scope>NUCLEOTIDE SEQUENCE [LARGE SCALE GENOMIC DNA]</scope>
    <source>
        <strain evidence="4 5">WS</strain>
    </source>
</reference>
<dbReference type="EMBL" id="RCOR01000042">
    <property type="protein sequence ID" value="RSN67704.1"/>
    <property type="molecule type" value="Genomic_DNA"/>
</dbReference>
<sequence length="155" mass="17589">MICFKPIGFFRTGASREEVKGSFDGVEGYIEILEEYRDGLIGLNGFSHIFIISYLHEVPEESRATLIVRPKRFLRLGLEAPEVGVFATDSPHRPNPIGLHLVRVNGISDGRIYVSNMDAYDGTPVLDIKPYTVSRIVRNPSFPDWYSRLIERGFE</sequence>
<gene>
    <name evidence="4" type="primary">tsaA</name>
    <name evidence="4" type="ORF">D9Q81_07880</name>
</gene>
<dbReference type="CDD" id="cd09281">
    <property type="entry name" value="UPF0066"/>
    <property type="match status" value="1"/>
</dbReference>
<keyword evidence="4" id="KW-0808">Transferase</keyword>
<dbReference type="NCBIfam" id="TIGR00104">
    <property type="entry name" value="tRNA_TsaA"/>
    <property type="match status" value="1"/>
</dbReference>
<organism evidence="4 5">
    <name type="scientific">Candidatus Korarchaeum cryptofilum</name>
    <dbReference type="NCBI Taxonomy" id="498846"/>
    <lineage>
        <taxon>Archaea</taxon>
        <taxon>Thermoproteota</taxon>
        <taxon>Candidatus Korarchaeia</taxon>
        <taxon>Candidatus Korarchaeales</taxon>
        <taxon>Candidatus Korarchaeaceae</taxon>
        <taxon>Candidatus Korarchaeum</taxon>
    </lineage>
</organism>
<dbReference type="PROSITE" id="PS51668">
    <property type="entry name" value="TSAA_2"/>
    <property type="match status" value="1"/>
</dbReference>
<evidence type="ECO:0000256" key="1">
    <source>
        <dbReference type="ARBA" id="ARBA00022691"/>
    </source>
</evidence>